<dbReference type="Gene3D" id="3.40.50.1820">
    <property type="entry name" value="alpha/beta hydrolase"/>
    <property type="match status" value="1"/>
</dbReference>
<dbReference type="Pfam" id="PF20408">
    <property type="entry name" value="Abhydrolase_11"/>
    <property type="match status" value="1"/>
</dbReference>
<dbReference type="InterPro" id="IPR029058">
    <property type="entry name" value="AB_hydrolase_fold"/>
</dbReference>
<dbReference type="OMA" id="EVFWLQG"/>
<dbReference type="GeneTree" id="ENSGT00940000163874"/>
<protein>
    <submittedName>
        <fullName evidence="1">Testis expressed 30</fullName>
    </submittedName>
</protein>
<sequence length="277" mass="30614">MLPTAIGGRGWAAAGPGLGPFRGGEGTGPARRCRRFVLLFSERQTALPVSNMGGFTEVKVKIPFGNKYLDAIFSVPDKILTHGVILTHGAGGDMNFSHLVSLVAYLASRGLLCLRFTCKGLNIAYRTKAYKTVVEYLKSSGEYKLSGVFLGGRSMGSRAAASVTRQISQDDNEDFIHGLICLSYPLHRPKLLSKLRDEDLFFIKCPVLFVSGSEDEMCEKKLLEGVASKMKTLKKIHWVERANHGMAVKGRTADNIMMEISTQVFSWIKEIIEQEYK</sequence>
<dbReference type="InterPro" id="IPR026555">
    <property type="entry name" value="NSL3/Tex30"/>
</dbReference>
<dbReference type="AlphaFoldDB" id="A0A8C3HPG5"/>
<keyword evidence="2" id="KW-1185">Reference proteome</keyword>
<reference evidence="1" key="2">
    <citation type="submission" date="2025-09" db="UniProtKB">
        <authorList>
            <consortium name="Ensembl"/>
        </authorList>
    </citation>
    <scope>IDENTIFICATION</scope>
</reference>
<dbReference type="Proteomes" id="UP000694380">
    <property type="component" value="Unplaced"/>
</dbReference>
<evidence type="ECO:0000313" key="2">
    <source>
        <dbReference type="Proteomes" id="UP000694380"/>
    </source>
</evidence>
<dbReference type="InterPro" id="IPR046879">
    <property type="entry name" value="KANL3/Tex30_Abhydrolase"/>
</dbReference>
<dbReference type="Ensembl" id="ENSCPBT00000025246.1">
    <property type="protein sequence ID" value="ENSCPBP00000021445.1"/>
    <property type="gene ID" value="ENSCPBG00000015413.1"/>
</dbReference>
<reference evidence="1" key="1">
    <citation type="submission" date="2025-08" db="UniProtKB">
        <authorList>
            <consortium name="Ensembl"/>
        </authorList>
    </citation>
    <scope>IDENTIFICATION</scope>
</reference>
<accession>A0A8C3HPG5</accession>
<proteinExistence type="predicted"/>
<dbReference type="PANTHER" id="PTHR13136">
    <property type="entry name" value="TESTIS DEVELOPMENT PROTEIN PRTD"/>
    <property type="match status" value="1"/>
</dbReference>
<evidence type="ECO:0000313" key="1">
    <source>
        <dbReference type="Ensembl" id="ENSCPBP00000021445.1"/>
    </source>
</evidence>
<dbReference type="SUPFAM" id="SSF53474">
    <property type="entry name" value="alpha/beta-Hydrolases"/>
    <property type="match status" value="1"/>
</dbReference>
<name>A0A8C3HPG5_CHRPI</name>
<organism evidence="1 2">
    <name type="scientific">Chrysemys picta bellii</name>
    <name type="common">Western painted turtle</name>
    <name type="synonym">Emys bellii</name>
    <dbReference type="NCBI Taxonomy" id="8478"/>
    <lineage>
        <taxon>Eukaryota</taxon>
        <taxon>Metazoa</taxon>
        <taxon>Chordata</taxon>
        <taxon>Craniata</taxon>
        <taxon>Vertebrata</taxon>
        <taxon>Euteleostomi</taxon>
        <taxon>Archelosauria</taxon>
        <taxon>Testudinata</taxon>
        <taxon>Testudines</taxon>
        <taxon>Cryptodira</taxon>
        <taxon>Durocryptodira</taxon>
        <taxon>Testudinoidea</taxon>
        <taxon>Emydidae</taxon>
        <taxon>Chrysemys</taxon>
    </lineage>
</organism>
<gene>
    <name evidence="1" type="primary">TEX30</name>
</gene>
<dbReference type="PANTHER" id="PTHR13136:SF11">
    <property type="entry name" value="TESTIS-EXPRESSED PROTEIN 30"/>
    <property type="match status" value="1"/>
</dbReference>